<keyword evidence="2" id="KW-0732">Signal</keyword>
<sequence length="108" mass="11484">MTHVRLLFLAALIAAGAAGTEASAQDRRPYGGGTPGSMSQGEARERAREERQISSSEALSIARQRAGRARYVGALPPRGNSYVFRFEDDDGRIFDISVDARSGRAGGG</sequence>
<feature type="region of interest" description="Disordered" evidence="1">
    <location>
        <begin position="18"/>
        <end position="59"/>
    </location>
</feature>
<feature type="domain" description="PepSY" evidence="3">
    <location>
        <begin position="53"/>
        <end position="104"/>
    </location>
</feature>
<dbReference type="Pfam" id="PF03413">
    <property type="entry name" value="PepSY"/>
    <property type="match status" value="1"/>
</dbReference>
<evidence type="ECO:0000256" key="2">
    <source>
        <dbReference type="SAM" id="SignalP"/>
    </source>
</evidence>
<gene>
    <name evidence="4" type="ORF">JIP62_12675</name>
</gene>
<feature type="compositionally biased region" description="Basic and acidic residues" evidence="1">
    <location>
        <begin position="42"/>
        <end position="52"/>
    </location>
</feature>
<organism evidence="4 5">
    <name type="scientific">Brevundimonas vitisensis</name>
    <dbReference type="NCBI Taxonomy" id="2800818"/>
    <lineage>
        <taxon>Bacteria</taxon>
        <taxon>Pseudomonadati</taxon>
        <taxon>Pseudomonadota</taxon>
        <taxon>Alphaproteobacteria</taxon>
        <taxon>Caulobacterales</taxon>
        <taxon>Caulobacteraceae</taxon>
        <taxon>Brevundimonas</taxon>
    </lineage>
</organism>
<dbReference type="Proteomes" id="UP000595448">
    <property type="component" value="Chromosome"/>
</dbReference>
<reference evidence="4 5" key="1">
    <citation type="submission" date="2021-01" db="EMBL/GenBank/DDBJ databases">
        <title>Brevundimonas vitis sp. nov., an bacterium isolated from grape (Vitis vinifera).</title>
        <authorList>
            <person name="Jiang L."/>
            <person name="Lee J."/>
        </authorList>
    </citation>
    <scope>NUCLEOTIDE SEQUENCE [LARGE SCALE GENOMIC DNA]</scope>
    <source>
        <strain evidence="4 5">GRTSA-9</strain>
    </source>
</reference>
<dbReference type="InterPro" id="IPR025711">
    <property type="entry name" value="PepSY"/>
</dbReference>
<name>A0ABX7BP62_9CAUL</name>
<accession>A0ABX7BP62</accession>
<feature type="chain" id="PRO_5045501795" evidence="2">
    <location>
        <begin position="25"/>
        <end position="108"/>
    </location>
</feature>
<dbReference type="EMBL" id="CP067977">
    <property type="protein sequence ID" value="QQQ18151.1"/>
    <property type="molecule type" value="Genomic_DNA"/>
</dbReference>
<evidence type="ECO:0000259" key="3">
    <source>
        <dbReference type="Pfam" id="PF03413"/>
    </source>
</evidence>
<feature type="signal peptide" evidence="2">
    <location>
        <begin position="1"/>
        <end position="24"/>
    </location>
</feature>
<protein>
    <submittedName>
        <fullName evidence="4">PepSY domain-containing protein</fullName>
    </submittedName>
</protein>
<evidence type="ECO:0000313" key="4">
    <source>
        <dbReference type="EMBL" id="QQQ18151.1"/>
    </source>
</evidence>
<keyword evidence="5" id="KW-1185">Reference proteome</keyword>
<dbReference type="RefSeq" id="WP_201102523.1">
    <property type="nucleotide sequence ID" value="NZ_CP067977.1"/>
</dbReference>
<proteinExistence type="predicted"/>
<evidence type="ECO:0000313" key="5">
    <source>
        <dbReference type="Proteomes" id="UP000595448"/>
    </source>
</evidence>
<evidence type="ECO:0000256" key="1">
    <source>
        <dbReference type="SAM" id="MobiDB-lite"/>
    </source>
</evidence>